<comment type="function">
    <text evidence="4">Functions in the N-end rule pathway of protein degradation where it conjugates Leu, Phe and, less efficiently, Met from aminoacyl-tRNAs to the N-termini of proteins containing an N-terminal arginine or lysine.</text>
</comment>
<sequence>MQLFQLSPNTTFFPPVEKALADPNGLLAFGGDLSPDRLLAAYRGGIFPWYSPGDPILWWSPDPRAVLQPEALHISRSLHKFMRKQPFHITLNCAFAAVTQACAHTRQEGTWISPEMITAYCALHEQGHAHSIEVWHNDELVGGLYGIAQGKLFCGESMFSTRDNASKCALVALITHFVRCGGQMLDCQVLNAHTASLGATEVSRAAYLTTLRALQDAPVAAFCWQPQVLPLSPMRER</sequence>
<comment type="catalytic activity">
    <reaction evidence="4">
        <text>L-phenylalanyl-tRNA(Phe) + an N-terminal L-alpha-aminoacyl-[protein] = an N-terminal L-phenylalanyl-L-alpha-aminoacyl-[protein] + tRNA(Phe)</text>
        <dbReference type="Rhea" id="RHEA:43632"/>
        <dbReference type="Rhea" id="RHEA-COMP:9668"/>
        <dbReference type="Rhea" id="RHEA-COMP:9699"/>
        <dbReference type="Rhea" id="RHEA-COMP:10636"/>
        <dbReference type="Rhea" id="RHEA-COMP:10637"/>
        <dbReference type="ChEBI" id="CHEBI:78442"/>
        <dbReference type="ChEBI" id="CHEBI:78531"/>
        <dbReference type="ChEBI" id="CHEBI:78597"/>
        <dbReference type="ChEBI" id="CHEBI:83561"/>
        <dbReference type="EC" id="2.3.2.6"/>
    </reaction>
</comment>
<name>A0ABX9AX86_9ENTR</name>
<dbReference type="InterPro" id="IPR004616">
    <property type="entry name" value="Leu/Phe-tRNA_Trfase"/>
</dbReference>
<organism evidence="5 6">
    <name type="scientific">Symbiopectobacterium purcellii</name>
    <dbReference type="NCBI Taxonomy" id="2871826"/>
    <lineage>
        <taxon>Bacteria</taxon>
        <taxon>Pseudomonadati</taxon>
        <taxon>Pseudomonadota</taxon>
        <taxon>Gammaproteobacteria</taxon>
        <taxon>Enterobacterales</taxon>
        <taxon>Enterobacteriaceae</taxon>
    </lineage>
</organism>
<dbReference type="Gene3D" id="3.40.630.70">
    <property type="entry name" value="Leucyl/phenylalanyl-tRNA-protein transferase, C-terminal domain"/>
    <property type="match status" value="1"/>
</dbReference>
<accession>A0ABX9AX86</accession>
<dbReference type="Pfam" id="PF03588">
    <property type="entry name" value="Leu_Phe_trans"/>
    <property type="match status" value="1"/>
</dbReference>
<dbReference type="InterPro" id="IPR042221">
    <property type="entry name" value="Leu/Phe-tRNA_Trfase_N"/>
</dbReference>
<dbReference type="InterPro" id="IPR016181">
    <property type="entry name" value="Acyl_CoA_acyltransferase"/>
</dbReference>
<comment type="similarity">
    <text evidence="4">Belongs to the L/F-transferase family.</text>
</comment>
<dbReference type="NCBIfam" id="TIGR00667">
    <property type="entry name" value="aat"/>
    <property type="match status" value="1"/>
</dbReference>
<gene>
    <name evidence="4 5" type="primary">aat</name>
    <name evidence="5" type="ORF">K6K13_12400</name>
</gene>
<evidence type="ECO:0000256" key="1">
    <source>
        <dbReference type="ARBA" id="ARBA00022490"/>
    </source>
</evidence>
<proteinExistence type="inferred from homology"/>
<dbReference type="InterPro" id="IPR042203">
    <property type="entry name" value="Leu/Phe-tRNA_Trfase_C"/>
</dbReference>
<dbReference type="PANTHER" id="PTHR30098">
    <property type="entry name" value="LEUCYL/PHENYLALANYL-TRNA--PROTEIN TRANSFERASE"/>
    <property type="match status" value="1"/>
</dbReference>
<protein>
    <recommendedName>
        <fullName evidence="4">Leucyl/phenylalanyl-tRNA--protein transferase</fullName>
        <ecNumber evidence="4">2.3.2.6</ecNumber>
    </recommendedName>
    <alternativeName>
        <fullName evidence="4">L/F-transferase</fullName>
    </alternativeName>
    <alternativeName>
        <fullName evidence="4">Leucyltransferase</fullName>
    </alternativeName>
    <alternativeName>
        <fullName evidence="4">Phenyalanyltransferase</fullName>
    </alternativeName>
</protein>
<evidence type="ECO:0000256" key="4">
    <source>
        <dbReference type="HAMAP-Rule" id="MF_00688"/>
    </source>
</evidence>
<reference evidence="5 6" key="1">
    <citation type="submission" date="2021-08" db="EMBL/GenBank/DDBJ databases">
        <title>Culture and genomic analysis of Symbiopectobacterium purcellii sp. nov. gen. nov., isolated from the leafhopper Empoasca decipiens.</title>
        <authorList>
            <person name="Nadal-Jimenez P."/>
            <person name="Siozios S."/>
            <person name="Halliday N."/>
            <person name="Camara M."/>
            <person name="Hurst G.D.D."/>
        </authorList>
    </citation>
    <scope>NUCLEOTIDE SEQUENCE [LARGE SCALE GENOMIC DNA]</scope>
    <source>
        <strain evidence="5 6">SyEd1</strain>
    </source>
</reference>
<keyword evidence="1 4" id="KW-0963">Cytoplasm</keyword>
<comment type="subcellular location">
    <subcellularLocation>
        <location evidence="4">Cytoplasm</location>
    </subcellularLocation>
</comment>
<evidence type="ECO:0000256" key="2">
    <source>
        <dbReference type="ARBA" id="ARBA00022679"/>
    </source>
</evidence>
<dbReference type="SUPFAM" id="SSF55729">
    <property type="entry name" value="Acyl-CoA N-acyltransferases (Nat)"/>
    <property type="match status" value="1"/>
</dbReference>
<evidence type="ECO:0000313" key="5">
    <source>
        <dbReference type="EMBL" id="QZN98049.1"/>
    </source>
</evidence>
<keyword evidence="3 4" id="KW-0012">Acyltransferase</keyword>
<dbReference type="RefSeq" id="WP_222161071.1">
    <property type="nucleotide sequence ID" value="NZ_CP081864.1"/>
</dbReference>
<evidence type="ECO:0000313" key="6">
    <source>
        <dbReference type="Proteomes" id="UP000825886"/>
    </source>
</evidence>
<keyword evidence="6" id="KW-1185">Reference proteome</keyword>
<comment type="catalytic activity">
    <reaction evidence="4">
        <text>N-terminal L-lysyl-[protein] + L-leucyl-tRNA(Leu) = N-terminal L-leucyl-L-lysyl-[protein] + tRNA(Leu) + H(+)</text>
        <dbReference type="Rhea" id="RHEA:12340"/>
        <dbReference type="Rhea" id="RHEA-COMP:9613"/>
        <dbReference type="Rhea" id="RHEA-COMP:9622"/>
        <dbReference type="Rhea" id="RHEA-COMP:12670"/>
        <dbReference type="Rhea" id="RHEA-COMP:12671"/>
        <dbReference type="ChEBI" id="CHEBI:15378"/>
        <dbReference type="ChEBI" id="CHEBI:65249"/>
        <dbReference type="ChEBI" id="CHEBI:78442"/>
        <dbReference type="ChEBI" id="CHEBI:78494"/>
        <dbReference type="ChEBI" id="CHEBI:133043"/>
        <dbReference type="EC" id="2.3.2.6"/>
    </reaction>
</comment>
<dbReference type="Proteomes" id="UP000825886">
    <property type="component" value="Chromosome"/>
</dbReference>
<dbReference type="HAMAP" id="MF_00688">
    <property type="entry name" value="Leu_Phe_trans"/>
    <property type="match status" value="1"/>
</dbReference>
<comment type="catalytic activity">
    <reaction evidence="4">
        <text>N-terminal L-arginyl-[protein] + L-leucyl-tRNA(Leu) = N-terminal L-leucyl-L-arginyl-[protein] + tRNA(Leu) + H(+)</text>
        <dbReference type="Rhea" id="RHEA:50416"/>
        <dbReference type="Rhea" id="RHEA-COMP:9613"/>
        <dbReference type="Rhea" id="RHEA-COMP:9622"/>
        <dbReference type="Rhea" id="RHEA-COMP:12672"/>
        <dbReference type="Rhea" id="RHEA-COMP:12673"/>
        <dbReference type="ChEBI" id="CHEBI:15378"/>
        <dbReference type="ChEBI" id="CHEBI:64719"/>
        <dbReference type="ChEBI" id="CHEBI:78442"/>
        <dbReference type="ChEBI" id="CHEBI:78494"/>
        <dbReference type="ChEBI" id="CHEBI:133044"/>
        <dbReference type="EC" id="2.3.2.6"/>
    </reaction>
</comment>
<dbReference type="GO" id="GO:0008914">
    <property type="term" value="F:leucyl-tRNA--protein transferase activity"/>
    <property type="evidence" value="ECO:0007669"/>
    <property type="project" value="UniProtKB-EC"/>
</dbReference>
<dbReference type="EMBL" id="CP081864">
    <property type="protein sequence ID" value="QZN98049.1"/>
    <property type="molecule type" value="Genomic_DNA"/>
</dbReference>
<dbReference type="PANTHER" id="PTHR30098:SF2">
    <property type="entry name" value="LEUCYL_PHENYLALANYL-TRNA--PROTEIN TRANSFERASE"/>
    <property type="match status" value="1"/>
</dbReference>
<dbReference type="Gene3D" id="3.30.70.3550">
    <property type="entry name" value="Leucyl/phenylalanyl-tRNA-protein transferase, N-terminal domain"/>
    <property type="match status" value="1"/>
</dbReference>
<keyword evidence="2 4" id="KW-0808">Transferase</keyword>
<evidence type="ECO:0000256" key="3">
    <source>
        <dbReference type="ARBA" id="ARBA00023315"/>
    </source>
</evidence>
<dbReference type="EC" id="2.3.2.6" evidence="4"/>